<organism evidence="1 2">
    <name type="scientific">Pistacia atlantica</name>
    <dbReference type="NCBI Taxonomy" id="434234"/>
    <lineage>
        <taxon>Eukaryota</taxon>
        <taxon>Viridiplantae</taxon>
        <taxon>Streptophyta</taxon>
        <taxon>Embryophyta</taxon>
        <taxon>Tracheophyta</taxon>
        <taxon>Spermatophyta</taxon>
        <taxon>Magnoliopsida</taxon>
        <taxon>eudicotyledons</taxon>
        <taxon>Gunneridae</taxon>
        <taxon>Pentapetalae</taxon>
        <taxon>rosids</taxon>
        <taxon>malvids</taxon>
        <taxon>Sapindales</taxon>
        <taxon>Anacardiaceae</taxon>
        <taxon>Pistacia</taxon>
    </lineage>
</organism>
<dbReference type="EMBL" id="CM047905">
    <property type="protein sequence ID" value="KAJ0087817.1"/>
    <property type="molecule type" value="Genomic_DNA"/>
</dbReference>
<comment type="caution">
    <text evidence="1">The sequence shown here is derived from an EMBL/GenBank/DDBJ whole genome shotgun (WGS) entry which is preliminary data.</text>
</comment>
<proteinExistence type="predicted"/>
<sequence>MLIVTCKLNATCRDTHVRLTGMLHTAILPNHWWLILEVPLKLLQHVSILHGKKLLSQGMSYFVPRNGLFLLGMARKRKDLNFLGLEINAKLIRRCLDSVHLSGINNGYFIATNATSTFRSIVSSYPGKLILVSIQCPNPDFNRPEHRWRMLQRSLVEAVADLLGYEGKVLFYC</sequence>
<keyword evidence="2" id="KW-1185">Reference proteome</keyword>
<evidence type="ECO:0000313" key="1">
    <source>
        <dbReference type="EMBL" id="KAJ0087817.1"/>
    </source>
</evidence>
<evidence type="ECO:0000313" key="2">
    <source>
        <dbReference type="Proteomes" id="UP001164250"/>
    </source>
</evidence>
<reference evidence="2" key="1">
    <citation type="journal article" date="2023" name="G3 (Bethesda)">
        <title>Genome assembly and association tests identify interacting loci associated with vigor, precocity, and sex in interspecific pistachio rootstocks.</title>
        <authorList>
            <person name="Palmer W."/>
            <person name="Jacygrad E."/>
            <person name="Sagayaradj S."/>
            <person name="Cavanaugh K."/>
            <person name="Han R."/>
            <person name="Bertier L."/>
            <person name="Beede B."/>
            <person name="Kafkas S."/>
            <person name="Golino D."/>
            <person name="Preece J."/>
            <person name="Michelmore R."/>
        </authorList>
    </citation>
    <scope>NUCLEOTIDE SEQUENCE [LARGE SCALE GENOMIC DNA]</scope>
</reference>
<accession>A0ACC1AMB7</accession>
<dbReference type="Proteomes" id="UP001164250">
    <property type="component" value="Chromosome 9"/>
</dbReference>
<gene>
    <name evidence="1" type="ORF">Patl1_32155</name>
</gene>
<name>A0ACC1AMB7_9ROSI</name>
<protein>
    <submittedName>
        <fullName evidence="1">Uncharacterized protein</fullName>
    </submittedName>
</protein>